<dbReference type="PANTHER" id="PTHR37482:SF1">
    <property type="entry name" value="OUTER MEMBRANE PROTEIN ASSEMBLY FACTOR BAME"/>
    <property type="match status" value="1"/>
</dbReference>
<evidence type="ECO:0000256" key="5">
    <source>
        <dbReference type="SAM" id="MobiDB-lite"/>
    </source>
</evidence>
<keyword evidence="1 4" id="KW-0732">Signal</keyword>
<evidence type="ECO:0000313" key="9">
    <source>
        <dbReference type="Proteomes" id="UP000501130"/>
    </source>
</evidence>
<comment type="similarity">
    <text evidence="4">Belongs to the BamE family.</text>
</comment>
<feature type="chain" id="PRO_5046758745" description="Outer membrane protein assembly factor BamE" evidence="6">
    <location>
        <begin position="21"/>
        <end position="163"/>
    </location>
</feature>
<keyword evidence="4" id="KW-0449">Lipoprotein</keyword>
<comment type="function">
    <text evidence="4">Part of the outer membrane protein assembly complex, which is involved in assembly and insertion of beta-barrel proteins into the outer membrane.</text>
</comment>
<evidence type="ECO:0000313" key="8">
    <source>
        <dbReference type="EMBL" id="QJR29911.1"/>
    </source>
</evidence>
<comment type="subcellular location">
    <subcellularLocation>
        <location evidence="4">Cell outer membrane</location>
        <topology evidence="4">Lipid-anchor</topology>
    </subcellularLocation>
</comment>
<keyword evidence="2 4" id="KW-0472">Membrane</keyword>
<keyword evidence="3 4" id="KW-0998">Cell outer membrane</keyword>
<dbReference type="InterPro" id="IPR007450">
    <property type="entry name" value="BamE_dom"/>
</dbReference>
<evidence type="ECO:0000256" key="3">
    <source>
        <dbReference type="ARBA" id="ARBA00023237"/>
    </source>
</evidence>
<organism evidence="8 9">
    <name type="scientific">Limnobacter profundi</name>
    <dbReference type="NCBI Taxonomy" id="2732163"/>
    <lineage>
        <taxon>Bacteria</taxon>
        <taxon>Pseudomonadati</taxon>
        <taxon>Pseudomonadota</taxon>
        <taxon>Betaproteobacteria</taxon>
        <taxon>Burkholderiales</taxon>
        <taxon>Burkholderiaceae</taxon>
        <taxon>Limnobacter</taxon>
    </lineage>
</organism>
<gene>
    <name evidence="4" type="primary">bamE</name>
    <name evidence="8" type="ORF">HKT17_09415</name>
</gene>
<evidence type="ECO:0000256" key="4">
    <source>
        <dbReference type="HAMAP-Rule" id="MF_00925"/>
    </source>
</evidence>
<evidence type="ECO:0000259" key="7">
    <source>
        <dbReference type="Pfam" id="PF04355"/>
    </source>
</evidence>
<dbReference type="Pfam" id="PF04355">
    <property type="entry name" value="BamE"/>
    <property type="match status" value="1"/>
</dbReference>
<dbReference type="PANTHER" id="PTHR37482">
    <property type="entry name" value="OUTER MEMBRANE PROTEIN ASSEMBLY FACTOR BAME"/>
    <property type="match status" value="1"/>
</dbReference>
<feature type="signal peptide" evidence="6">
    <location>
        <begin position="1"/>
        <end position="20"/>
    </location>
</feature>
<feature type="domain" description="Outer membrane protein assembly factor BamE" evidence="7">
    <location>
        <begin position="43"/>
        <end position="110"/>
    </location>
</feature>
<feature type="compositionally biased region" description="Basic and acidic residues" evidence="5">
    <location>
        <begin position="141"/>
        <end position="150"/>
    </location>
</feature>
<comment type="subunit">
    <text evidence="4">Part of the Bam complex.</text>
</comment>
<dbReference type="PROSITE" id="PS51257">
    <property type="entry name" value="PROKAR_LIPOPROTEIN"/>
    <property type="match status" value="1"/>
</dbReference>
<dbReference type="EMBL" id="CP053084">
    <property type="protein sequence ID" value="QJR29911.1"/>
    <property type="molecule type" value="Genomic_DNA"/>
</dbReference>
<dbReference type="Proteomes" id="UP000501130">
    <property type="component" value="Chromosome"/>
</dbReference>
<dbReference type="InterPro" id="IPR026592">
    <property type="entry name" value="BamE"/>
</dbReference>
<feature type="region of interest" description="Disordered" evidence="5">
    <location>
        <begin position="112"/>
        <end position="163"/>
    </location>
</feature>
<dbReference type="Gene3D" id="3.30.1450.10">
    <property type="match status" value="1"/>
</dbReference>
<evidence type="ECO:0000256" key="1">
    <source>
        <dbReference type="ARBA" id="ARBA00022729"/>
    </source>
</evidence>
<protein>
    <recommendedName>
        <fullName evidence="4">Outer membrane protein assembly factor BamE</fullName>
    </recommendedName>
</protein>
<evidence type="ECO:0000256" key="2">
    <source>
        <dbReference type="ARBA" id="ARBA00023136"/>
    </source>
</evidence>
<keyword evidence="4" id="KW-0564">Palmitate</keyword>
<reference evidence="8 9" key="1">
    <citation type="submission" date="2020-05" db="EMBL/GenBank/DDBJ databases">
        <title>Compete genome of Limnobacter sp. SAORIC-580.</title>
        <authorList>
            <person name="Song J."/>
            <person name="Cho J.-C."/>
        </authorList>
    </citation>
    <scope>NUCLEOTIDE SEQUENCE [LARGE SCALE GENOMIC DNA]</scope>
    <source>
        <strain evidence="8 9">SAORIC-580</strain>
    </source>
</reference>
<sequence>MRILRLNLILCSAMALGVSACSIIPDNYVPSFVKPYKFDIQQGNFITQQDVAKLQVGMTKEQVRFILGTPLLNDAFHANRWDYVYRLLRADGQTTQSRYTVIFENERVARHGGENLPVSPTDLLGPDSTTKVPTEPLPSEKPADDIKDSESAVGGTERAPVLK</sequence>
<evidence type="ECO:0000256" key="6">
    <source>
        <dbReference type="SAM" id="SignalP"/>
    </source>
</evidence>
<proteinExistence type="inferred from homology"/>
<dbReference type="InterPro" id="IPR037873">
    <property type="entry name" value="BamE-like"/>
</dbReference>
<keyword evidence="9" id="KW-1185">Reference proteome</keyword>
<dbReference type="RefSeq" id="WP_171099607.1">
    <property type="nucleotide sequence ID" value="NZ_CP053084.1"/>
</dbReference>
<name>A0ABX6N6B3_9BURK</name>
<dbReference type="HAMAP" id="MF_00925">
    <property type="entry name" value="OM_assembly_BamE"/>
    <property type="match status" value="1"/>
</dbReference>
<accession>A0ABX6N6B3</accession>